<dbReference type="PANTHER" id="PTHR13817">
    <property type="entry name" value="TITIN"/>
    <property type="match status" value="1"/>
</dbReference>
<keyword evidence="7 11" id="KW-0472">Membrane</keyword>
<evidence type="ECO:0000256" key="9">
    <source>
        <dbReference type="ARBA" id="ARBA00023319"/>
    </source>
</evidence>
<feature type="compositionally biased region" description="Basic and acidic residues" evidence="10">
    <location>
        <begin position="739"/>
        <end position="755"/>
    </location>
</feature>
<feature type="domain" description="Fibronectin type-III" evidence="12">
    <location>
        <begin position="105"/>
        <end position="204"/>
    </location>
</feature>
<evidence type="ECO:0000256" key="2">
    <source>
        <dbReference type="ARBA" id="ARBA00022692"/>
    </source>
</evidence>
<feature type="compositionally biased region" description="Basic residues" evidence="10">
    <location>
        <begin position="780"/>
        <end position="792"/>
    </location>
</feature>
<dbReference type="InterPro" id="IPR056754">
    <property type="entry name" value="DSCAM/DSCAML_C"/>
</dbReference>
<evidence type="ECO:0000256" key="10">
    <source>
        <dbReference type="SAM" id="MobiDB-lite"/>
    </source>
</evidence>
<dbReference type="InterPro" id="IPR036179">
    <property type="entry name" value="Ig-like_dom_sf"/>
</dbReference>
<dbReference type="Proteomes" id="UP001054945">
    <property type="component" value="Unassembled WGS sequence"/>
</dbReference>
<comment type="caution">
    <text evidence="13">The sequence shown here is derived from an EMBL/GenBank/DDBJ whole genome shotgun (WGS) entry which is preliminary data.</text>
</comment>
<keyword evidence="9" id="KW-0393">Immunoglobulin domain</keyword>
<feature type="domain" description="Fibronectin type-III" evidence="12">
    <location>
        <begin position="350"/>
        <end position="444"/>
    </location>
</feature>
<dbReference type="InterPro" id="IPR013783">
    <property type="entry name" value="Ig-like_fold"/>
</dbReference>
<dbReference type="PROSITE" id="PS50853">
    <property type="entry name" value="FN3"/>
    <property type="match status" value="4"/>
</dbReference>
<feature type="region of interest" description="Disordered" evidence="10">
    <location>
        <begin position="1"/>
        <end position="22"/>
    </location>
</feature>
<keyword evidence="8" id="KW-1015">Disulfide bond</keyword>
<proteinExistence type="predicted"/>
<keyword evidence="4" id="KW-0677">Repeat</keyword>
<accession>A0AAV4QKV5</accession>
<dbReference type="AlphaFoldDB" id="A0AAV4QKV5"/>
<sequence>SQHSSSASGLHGTDVTDNQSHVAVSPSSALHGVLKGYKVFYRSVDDWHEIEDQEVVVTAPEKETLLKSLEKFTNYSISVLAFTGRGDGVLSEPVHCKTMEDVPSPPADIKALPMLPDAILLSWQPPVLPNGILQQYTLYQRTTINGRQETKKHTLSPSQHYYEALRLRDPSDTNSGYLAKPLEFQQLKSVDVQGPDHPGQTPDKVLEQWQPLIEDVDDDDDGNYTCRVQNVYGADEIAFMLVVRAKHLDGRALPAPSSVTVVSETSSSLELKWIMDSRGRIKTKGFLIRHKREYGQWEESRTSSKVTTYTLQNLQCGTKYYIYVAAVGKNGEGEPSEVVTAKTEGNAPVAPRKDSFITSNSTSLIIQLKAWEDGGCGIKSFVVRYKRLHTTEWKIAASSISQQQEKVIIRDLSPGTWYSIRVTAHNVAGSTVAEYEVATLTLDGSTVAPILLLESRESINIWEDVNIIVPIVAAVIALTVVIGVAVCVCVKKRHGEYPPRNIMLSLGQEKFTLRVLIPSCVRLKEAKLSPSKARGIGNRVICSRQKKQQAFDKIIYFSPTEDYYERRGENSNTTPLMSNQPVKKSTDGTNAPIRETSMYQTCGPKASIPPGNQDANATAEQGHYYEDDITPYATFRLPGCESDTESSHETVREMQTFGHQQYSRRSYPDHATAQYESSRATYTKPGHRSISKIGFTNKNIPVSSSLQSNVRPMTRTFRPCVRPWGVYSEGKFGAESVVRVEECEEGRVRRPERRGGSTKSFTGGGSASSSPTGPGDNGKRRGRGVRANRPRRGPSPEAGNVGGRVRLGQERVLLTSTASGTDFFHRHGACVSATECAGERCAQRCWSQGHFCQTLLPTQHSTGTICCCFCCRIRRVIHRCARNIE</sequence>
<feature type="domain" description="Fibronectin type-III" evidence="12">
    <location>
        <begin position="255"/>
        <end position="346"/>
    </location>
</feature>
<evidence type="ECO:0000256" key="4">
    <source>
        <dbReference type="ARBA" id="ARBA00022737"/>
    </source>
</evidence>
<evidence type="ECO:0000256" key="6">
    <source>
        <dbReference type="ARBA" id="ARBA00022989"/>
    </source>
</evidence>
<feature type="domain" description="Fibronectin type-III" evidence="12">
    <location>
        <begin position="6"/>
        <end position="101"/>
    </location>
</feature>
<evidence type="ECO:0000256" key="8">
    <source>
        <dbReference type="ARBA" id="ARBA00023157"/>
    </source>
</evidence>
<dbReference type="GO" id="GO:0016020">
    <property type="term" value="C:membrane"/>
    <property type="evidence" value="ECO:0007669"/>
    <property type="project" value="UniProtKB-SubCell"/>
</dbReference>
<feature type="compositionally biased region" description="Polar residues" evidence="10">
    <location>
        <begin position="570"/>
        <end position="589"/>
    </location>
</feature>
<keyword evidence="6 11" id="KW-1133">Transmembrane helix</keyword>
<dbReference type="Pfam" id="PF25059">
    <property type="entry name" value="FN3_DSCAM-DSCAML_C"/>
    <property type="match status" value="1"/>
</dbReference>
<feature type="transmembrane region" description="Helical" evidence="11">
    <location>
        <begin position="467"/>
        <end position="490"/>
    </location>
</feature>
<evidence type="ECO:0000256" key="7">
    <source>
        <dbReference type="ARBA" id="ARBA00023136"/>
    </source>
</evidence>
<dbReference type="SUPFAM" id="SSF48726">
    <property type="entry name" value="Immunoglobulin"/>
    <property type="match status" value="1"/>
</dbReference>
<dbReference type="PANTHER" id="PTHR13817:SF73">
    <property type="entry name" value="FIBRONECTIN TYPE-III DOMAIN-CONTAINING PROTEIN"/>
    <property type="match status" value="1"/>
</dbReference>
<evidence type="ECO:0000256" key="5">
    <source>
        <dbReference type="ARBA" id="ARBA00022889"/>
    </source>
</evidence>
<feature type="region of interest" description="Disordered" evidence="10">
    <location>
        <begin position="739"/>
        <end position="805"/>
    </location>
</feature>
<reference evidence="13 14" key="1">
    <citation type="submission" date="2021-06" db="EMBL/GenBank/DDBJ databases">
        <title>Caerostris extrusa draft genome.</title>
        <authorList>
            <person name="Kono N."/>
            <person name="Arakawa K."/>
        </authorList>
    </citation>
    <scope>NUCLEOTIDE SEQUENCE [LARGE SCALE GENOMIC DNA]</scope>
</reference>
<keyword evidence="2 11" id="KW-0812">Transmembrane</keyword>
<protein>
    <submittedName>
        <fullName evidence="13">Down syndrome cell adhesion molecule-like protein 1 homolog</fullName>
    </submittedName>
</protein>
<feature type="non-terminal residue" evidence="13">
    <location>
        <position position="1"/>
    </location>
</feature>
<organism evidence="13 14">
    <name type="scientific">Caerostris extrusa</name>
    <name type="common">Bark spider</name>
    <name type="synonym">Caerostris bankana</name>
    <dbReference type="NCBI Taxonomy" id="172846"/>
    <lineage>
        <taxon>Eukaryota</taxon>
        <taxon>Metazoa</taxon>
        <taxon>Ecdysozoa</taxon>
        <taxon>Arthropoda</taxon>
        <taxon>Chelicerata</taxon>
        <taxon>Arachnida</taxon>
        <taxon>Araneae</taxon>
        <taxon>Araneomorphae</taxon>
        <taxon>Entelegynae</taxon>
        <taxon>Araneoidea</taxon>
        <taxon>Araneidae</taxon>
        <taxon>Caerostris</taxon>
    </lineage>
</organism>
<keyword evidence="3" id="KW-0732">Signal</keyword>
<dbReference type="InterPro" id="IPR036116">
    <property type="entry name" value="FN3_sf"/>
</dbReference>
<evidence type="ECO:0000256" key="1">
    <source>
        <dbReference type="ARBA" id="ARBA00004167"/>
    </source>
</evidence>
<dbReference type="EMBL" id="BPLR01006309">
    <property type="protein sequence ID" value="GIY08904.1"/>
    <property type="molecule type" value="Genomic_DNA"/>
</dbReference>
<dbReference type="SUPFAM" id="SSF49265">
    <property type="entry name" value="Fibronectin type III"/>
    <property type="match status" value="2"/>
</dbReference>
<feature type="compositionally biased region" description="Low complexity" evidence="10">
    <location>
        <begin position="757"/>
        <end position="774"/>
    </location>
</feature>
<dbReference type="SMART" id="SM00060">
    <property type="entry name" value="FN3"/>
    <property type="match status" value="4"/>
</dbReference>
<dbReference type="InterPro" id="IPR050964">
    <property type="entry name" value="Striated_Muscle_Regulatory"/>
</dbReference>
<feature type="region of interest" description="Disordered" evidence="10">
    <location>
        <begin position="566"/>
        <end position="592"/>
    </location>
</feature>
<keyword evidence="14" id="KW-1185">Reference proteome</keyword>
<keyword evidence="5" id="KW-0130">Cell adhesion</keyword>
<comment type="subcellular location">
    <subcellularLocation>
        <location evidence="1">Membrane</location>
        <topology evidence="1">Single-pass membrane protein</topology>
    </subcellularLocation>
</comment>
<dbReference type="CDD" id="cd00063">
    <property type="entry name" value="FN3"/>
    <property type="match status" value="4"/>
</dbReference>
<evidence type="ECO:0000313" key="14">
    <source>
        <dbReference type="Proteomes" id="UP001054945"/>
    </source>
</evidence>
<dbReference type="InterPro" id="IPR003961">
    <property type="entry name" value="FN3_dom"/>
</dbReference>
<gene>
    <name evidence="13" type="primary">DSCAML1</name>
    <name evidence="13" type="ORF">CEXT_640662</name>
</gene>
<evidence type="ECO:0000259" key="12">
    <source>
        <dbReference type="PROSITE" id="PS50853"/>
    </source>
</evidence>
<name>A0AAV4QKV5_CAEEX</name>
<dbReference type="GO" id="GO:0007155">
    <property type="term" value="P:cell adhesion"/>
    <property type="evidence" value="ECO:0007669"/>
    <property type="project" value="UniProtKB-KW"/>
</dbReference>
<dbReference type="Pfam" id="PF00041">
    <property type="entry name" value="fn3"/>
    <property type="match status" value="2"/>
</dbReference>
<evidence type="ECO:0000256" key="11">
    <source>
        <dbReference type="SAM" id="Phobius"/>
    </source>
</evidence>
<evidence type="ECO:0000256" key="3">
    <source>
        <dbReference type="ARBA" id="ARBA00022729"/>
    </source>
</evidence>
<evidence type="ECO:0000313" key="13">
    <source>
        <dbReference type="EMBL" id="GIY08904.1"/>
    </source>
</evidence>
<dbReference type="Gene3D" id="2.60.40.10">
    <property type="entry name" value="Immunoglobulins"/>
    <property type="match status" value="4"/>
</dbReference>